<evidence type="ECO:0000313" key="1">
    <source>
        <dbReference type="EMBL" id="ETJ45778.1"/>
    </source>
</evidence>
<sequence length="129" mass="15231">ADGGHSVTVNNELVSMIGMDRDACINYLEYLESHNIPWAVTDRNKLGRITPYKEILDWHPNWDVFKTTVDPNFDFHNVEEFYKIYVFFKEGEEEEKEIEHMTHKLIRYGDGCVLYEPMEKALGIRNMLD</sequence>
<accession>W1YTC7</accession>
<comment type="caution">
    <text evidence="1">The sequence shown here is derived from an EMBL/GenBank/DDBJ whole genome shotgun (WGS) entry which is preliminary data.</text>
</comment>
<gene>
    <name evidence="1" type="ORF">Q604_UNBC00234G0001</name>
</gene>
<feature type="non-terminal residue" evidence="1">
    <location>
        <position position="129"/>
    </location>
</feature>
<dbReference type="EMBL" id="AZMM01000234">
    <property type="protein sequence ID" value="ETJ45778.1"/>
    <property type="molecule type" value="Genomic_DNA"/>
</dbReference>
<dbReference type="GO" id="GO:0016787">
    <property type="term" value="F:hydrolase activity"/>
    <property type="evidence" value="ECO:0007669"/>
    <property type="project" value="UniProtKB-KW"/>
</dbReference>
<feature type="non-terminal residue" evidence="1">
    <location>
        <position position="1"/>
    </location>
</feature>
<dbReference type="InterPro" id="IPR036412">
    <property type="entry name" value="HAD-like_sf"/>
</dbReference>
<name>W1YTC7_9ZZZZ</name>
<reference evidence="1" key="1">
    <citation type="submission" date="2013-12" db="EMBL/GenBank/DDBJ databases">
        <title>A Varibaculum cambriense genome reconstructed from a premature infant gut community with otherwise low bacterial novelty that shifts toward anaerobic metabolism during the third week of life.</title>
        <authorList>
            <person name="Brown C.T."/>
            <person name="Sharon I."/>
            <person name="Thomas B.C."/>
            <person name="Castelle C.J."/>
            <person name="Morowitz M.J."/>
            <person name="Banfield J.F."/>
        </authorList>
    </citation>
    <scope>NUCLEOTIDE SEQUENCE</scope>
</reference>
<protein>
    <submittedName>
        <fullName evidence="1">HAD hydrolase, family IIB</fullName>
    </submittedName>
</protein>
<dbReference type="AlphaFoldDB" id="W1YTC7"/>
<keyword evidence="1" id="KW-0378">Hydrolase</keyword>
<organism evidence="1">
    <name type="scientific">human gut metagenome</name>
    <dbReference type="NCBI Taxonomy" id="408170"/>
    <lineage>
        <taxon>unclassified sequences</taxon>
        <taxon>metagenomes</taxon>
        <taxon>organismal metagenomes</taxon>
    </lineage>
</organism>
<proteinExistence type="predicted"/>
<dbReference type="SUPFAM" id="SSF56784">
    <property type="entry name" value="HAD-like"/>
    <property type="match status" value="1"/>
</dbReference>